<organism evidence="1 2">
    <name type="scientific">Clathrospora elynae</name>
    <dbReference type="NCBI Taxonomy" id="706981"/>
    <lineage>
        <taxon>Eukaryota</taxon>
        <taxon>Fungi</taxon>
        <taxon>Dikarya</taxon>
        <taxon>Ascomycota</taxon>
        <taxon>Pezizomycotina</taxon>
        <taxon>Dothideomycetes</taxon>
        <taxon>Pleosporomycetidae</taxon>
        <taxon>Pleosporales</taxon>
        <taxon>Diademaceae</taxon>
        <taxon>Clathrospora</taxon>
    </lineage>
</organism>
<keyword evidence="2" id="KW-1185">Reference proteome</keyword>
<evidence type="ECO:0000313" key="1">
    <source>
        <dbReference type="EMBL" id="KAF1936543.1"/>
    </source>
</evidence>
<dbReference type="OrthoDB" id="3741380at2759"/>
<gene>
    <name evidence="1" type="ORF">EJ02DRAFT_427428</name>
</gene>
<name>A0A6A5S9H7_9PLEO</name>
<evidence type="ECO:0000313" key="2">
    <source>
        <dbReference type="Proteomes" id="UP000800038"/>
    </source>
</evidence>
<dbReference type="EMBL" id="ML976183">
    <property type="protein sequence ID" value="KAF1936543.1"/>
    <property type="molecule type" value="Genomic_DNA"/>
</dbReference>
<proteinExistence type="predicted"/>
<sequence>MTANTRLLLPELPPELRNEVYAYLSDTTSLATNVGLPLQLKTFSCKHTAVQICPVHHGSASLLALQKYHFQEACEYNSWLLSNALELRIGVHFKGRVNTFVQSDWNKKMEAHLRKLAKLHPWLKKVSKYDIQILWDSTDGVLKSKNNKRIAGQIPMAMVKTLTQLMEKDFKRKRGDVNVGLHLDHGYAVGNAMSLTKFGLGHFFSETASEIHGFSRKLTKDAKKSPYFNTLPPVSDWPLIAIPAVNGEERRLLEVEKGGVVSWADSTRGLLVMRKTDGVVVDAYPNFDNWPMHDGVAHSAQTTLEALVEYIDGLNSEVIQFVVKELVSKRGDYQDLSSRINVHYKRLKQDHTTSEVMKKVKDNAVKKTQGYREQIKILGKKVTSLGGTLDDVKIMLVNNRKRGIDEVETEDNSKP</sequence>
<accession>A0A6A5S9H7</accession>
<protein>
    <submittedName>
        <fullName evidence="1">Uncharacterized protein</fullName>
    </submittedName>
</protein>
<dbReference type="AlphaFoldDB" id="A0A6A5S9H7"/>
<reference evidence="1" key="1">
    <citation type="journal article" date="2020" name="Stud. Mycol.">
        <title>101 Dothideomycetes genomes: a test case for predicting lifestyles and emergence of pathogens.</title>
        <authorList>
            <person name="Haridas S."/>
            <person name="Albert R."/>
            <person name="Binder M."/>
            <person name="Bloem J."/>
            <person name="Labutti K."/>
            <person name="Salamov A."/>
            <person name="Andreopoulos B."/>
            <person name="Baker S."/>
            <person name="Barry K."/>
            <person name="Bills G."/>
            <person name="Bluhm B."/>
            <person name="Cannon C."/>
            <person name="Castanera R."/>
            <person name="Culley D."/>
            <person name="Daum C."/>
            <person name="Ezra D."/>
            <person name="Gonzalez J."/>
            <person name="Henrissat B."/>
            <person name="Kuo A."/>
            <person name="Liang C."/>
            <person name="Lipzen A."/>
            <person name="Lutzoni F."/>
            <person name="Magnuson J."/>
            <person name="Mondo S."/>
            <person name="Nolan M."/>
            <person name="Ohm R."/>
            <person name="Pangilinan J."/>
            <person name="Park H.-J."/>
            <person name="Ramirez L."/>
            <person name="Alfaro M."/>
            <person name="Sun H."/>
            <person name="Tritt A."/>
            <person name="Yoshinaga Y."/>
            <person name="Zwiers L.-H."/>
            <person name="Turgeon B."/>
            <person name="Goodwin S."/>
            <person name="Spatafora J."/>
            <person name="Crous P."/>
            <person name="Grigoriev I."/>
        </authorList>
    </citation>
    <scope>NUCLEOTIDE SEQUENCE</scope>
    <source>
        <strain evidence="1">CBS 161.51</strain>
    </source>
</reference>
<dbReference type="Proteomes" id="UP000800038">
    <property type="component" value="Unassembled WGS sequence"/>
</dbReference>